<dbReference type="PROSITE" id="PS50005">
    <property type="entry name" value="TPR"/>
    <property type="match status" value="1"/>
</dbReference>
<evidence type="ECO:0000313" key="11">
    <source>
        <dbReference type="Proteomes" id="UP000664835"/>
    </source>
</evidence>
<dbReference type="SUPFAM" id="SSF48452">
    <property type="entry name" value="TPR-like"/>
    <property type="match status" value="1"/>
</dbReference>
<dbReference type="PANTHER" id="PTHR37423:SF1">
    <property type="entry name" value="OUTER MEMBRANE PROTEIN ASSEMBLY FACTOR BAMD"/>
    <property type="match status" value="1"/>
</dbReference>
<keyword evidence="11" id="KW-1185">Reference proteome</keyword>
<evidence type="ECO:0000256" key="2">
    <source>
        <dbReference type="ARBA" id="ARBA00023136"/>
    </source>
</evidence>
<sequence length="282" mass="32845">MMKKTLLSALLAASISLTGCSTISNLVEKPDEDKTVAEFYEDATEAFASEQWDVAIEEYEKLKAYFPYGNFAEQSYLELAYAYYRYDEPESAIRELEEFMRLFPKHQELPYAYYLRALAADSITRSWLDKFITDPASRDTKSADRAYGYYVELINRYPNTDYARQASKRLLILRNQMARHQVQVAQFYLEREAYLAAVNRARRVLEEYPNAAETGEAIRILAYSYDKMGMTQNRDDALKVYTLNQDKFKVSRSTDDDMEDLANPNRSYWDRFVDSFKGLFGG</sequence>
<dbReference type="InterPro" id="IPR019734">
    <property type="entry name" value="TPR_rpt"/>
</dbReference>
<evidence type="ECO:0000256" key="7">
    <source>
        <dbReference type="PROSITE-ProRule" id="PRU00339"/>
    </source>
</evidence>
<keyword evidence="2 6" id="KW-0472">Membrane</keyword>
<comment type="function">
    <text evidence="6">Part of the outer membrane protein assembly complex, which is involved in assembly and insertion of beta-barrel proteins into the outer membrane.</text>
</comment>
<keyword evidence="5 6" id="KW-0449">Lipoprotein</keyword>
<evidence type="ECO:0000256" key="1">
    <source>
        <dbReference type="ARBA" id="ARBA00022729"/>
    </source>
</evidence>
<dbReference type="PANTHER" id="PTHR37423">
    <property type="entry name" value="SOLUBLE LYTIC MUREIN TRANSGLYCOSYLASE-RELATED"/>
    <property type="match status" value="1"/>
</dbReference>
<dbReference type="Pfam" id="PF13525">
    <property type="entry name" value="YfiO"/>
    <property type="match status" value="1"/>
</dbReference>
<gene>
    <name evidence="6" type="primary">bamD</name>
    <name evidence="10" type="ORF">J3998_00225</name>
</gene>
<dbReference type="InterPro" id="IPR017689">
    <property type="entry name" value="BamD"/>
</dbReference>
<comment type="similarity">
    <text evidence="6">Belongs to the BamD family.</text>
</comment>
<dbReference type="PROSITE" id="PS51257">
    <property type="entry name" value="PROKAR_LIPOPROTEIN"/>
    <property type="match status" value="1"/>
</dbReference>
<evidence type="ECO:0000256" key="6">
    <source>
        <dbReference type="HAMAP-Rule" id="MF_00922"/>
    </source>
</evidence>
<comment type="caution">
    <text evidence="10">The sequence shown here is derived from an EMBL/GenBank/DDBJ whole genome shotgun (WGS) entry which is preliminary data.</text>
</comment>
<dbReference type="HAMAP" id="MF_00922">
    <property type="entry name" value="OM_assembly_BamD"/>
    <property type="match status" value="1"/>
</dbReference>
<keyword evidence="1 6" id="KW-0732">Signal</keyword>
<evidence type="ECO:0000256" key="5">
    <source>
        <dbReference type="ARBA" id="ARBA00023288"/>
    </source>
</evidence>
<keyword evidence="7" id="KW-0802">TPR repeat</keyword>
<feature type="signal peptide" evidence="8">
    <location>
        <begin position="1"/>
        <end position="19"/>
    </location>
</feature>
<dbReference type="InterPro" id="IPR039565">
    <property type="entry name" value="BamD-like"/>
</dbReference>
<comment type="subcellular location">
    <subcellularLocation>
        <location evidence="6">Cell outer membrane</location>
        <topology evidence="6">Lipid-anchor</topology>
    </subcellularLocation>
</comment>
<dbReference type="InterPro" id="IPR011990">
    <property type="entry name" value="TPR-like_helical_dom_sf"/>
</dbReference>
<proteinExistence type="inferred from homology"/>
<feature type="repeat" description="TPR" evidence="7">
    <location>
        <begin position="73"/>
        <end position="106"/>
    </location>
</feature>
<dbReference type="NCBIfam" id="TIGR03302">
    <property type="entry name" value="OM_YfiO"/>
    <property type="match status" value="1"/>
</dbReference>
<feature type="domain" description="Outer membrane lipoprotein BamD-like" evidence="9">
    <location>
        <begin position="33"/>
        <end position="237"/>
    </location>
</feature>
<dbReference type="Gene3D" id="1.25.40.10">
    <property type="entry name" value="Tetratricopeptide repeat domain"/>
    <property type="match status" value="1"/>
</dbReference>
<protein>
    <recommendedName>
        <fullName evidence="6">Outer membrane protein assembly factor BamD</fullName>
    </recommendedName>
</protein>
<feature type="chain" id="PRO_5046346390" description="Outer membrane protein assembly factor BamD" evidence="8">
    <location>
        <begin position="20"/>
        <end position="282"/>
    </location>
</feature>
<evidence type="ECO:0000259" key="9">
    <source>
        <dbReference type="Pfam" id="PF13525"/>
    </source>
</evidence>
<keyword evidence="4 6" id="KW-0998">Cell outer membrane</keyword>
<reference evidence="10 11" key="1">
    <citation type="submission" date="2021-03" db="EMBL/GenBank/DDBJ databases">
        <title>Thiomicrorhabdus sp.nov.,novel sulfur-oxidizing bacteria isolated from coastal sediment.</title>
        <authorList>
            <person name="Liu X."/>
        </authorList>
    </citation>
    <scope>NUCLEOTIDE SEQUENCE [LARGE SCALE GENOMIC DNA]</scope>
    <source>
        <strain evidence="10 11">6S2-11</strain>
    </source>
</reference>
<dbReference type="CDD" id="cd15830">
    <property type="entry name" value="BamD"/>
    <property type="match status" value="1"/>
</dbReference>
<comment type="subunit">
    <text evidence="6">Part of the Bam complex.</text>
</comment>
<dbReference type="EMBL" id="JAGETV010000001">
    <property type="protein sequence ID" value="MBO1925987.1"/>
    <property type="molecule type" value="Genomic_DNA"/>
</dbReference>
<dbReference type="Proteomes" id="UP000664835">
    <property type="component" value="Unassembled WGS sequence"/>
</dbReference>
<keyword evidence="3 6" id="KW-0564">Palmitate</keyword>
<accession>A0ABS3Q0Z2</accession>
<evidence type="ECO:0000256" key="3">
    <source>
        <dbReference type="ARBA" id="ARBA00023139"/>
    </source>
</evidence>
<organism evidence="10 11">
    <name type="scientific">Thiomicrorhabdus marina</name>
    <dbReference type="NCBI Taxonomy" id="2818442"/>
    <lineage>
        <taxon>Bacteria</taxon>
        <taxon>Pseudomonadati</taxon>
        <taxon>Pseudomonadota</taxon>
        <taxon>Gammaproteobacteria</taxon>
        <taxon>Thiotrichales</taxon>
        <taxon>Piscirickettsiaceae</taxon>
        <taxon>Thiomicrorhabdus</taxon>
    </lineage>
</organism>
<evidence type="ECO:0000313" key="10">
    <source>
        <dbReference type="EMBL" id="MBO1925987.1"/>
    </source>
</evidence>
<evidence type="ECO:0000256" key="8">
    <source>
        <dbReference type="SAM" id="SignalP"/>
    </source>
</evidence>
<name>A0ABS3Q0Z2_9GAMM</name>
<evidence type="ECO:0000256" key="4">
    <source>
        <dbReference type="ARBA" id="ARBA00023237"/>
    </source>
</evidence>